<dbReference type="AlphaFoldDB" id="A0A7J0CZV6"/>
<accession>A0A7J0CZV6</accession>
<dbReference type="Gene3D" id="3.40.50.1820">
    <property type="entry name" value="alpha/beta hydrolase"/>
    <property type="match status" value="1"/>
</dbReference>
<dbReference type="PRINTS" id="PR00111">
    <property type="entry name" value="ABHYDROLASE"/>
</dbReference>
<dbReference type="SUPFAM" id="SSF53474">
    <property type="entry name" value="alpha/beta-Hydrolases"/>
    <property type="match status" value="1"/>
</dbReference>
<sequence>MPTISVGNSRIHYTVTGEGPALLLVHGVGKGGQVTFGHLLEEFARRNTVILPELSGSETAEDDGTPLTIEQLAEEVGAVIEHAGLGPVDLVGFSLGGAVVAATAALYPERVRRLVPVGGLIKSDLYIQNLIGLTLSQKHDAKAFGRVLSTTAFSPRFIRSQPSLSDVENLGSELSPSSGRIRQLELLVEVDIRELVGKVRAETLVLAPYPDAAVPAEHSRELAAAIPSSSYTEIDSGHMVIFEKPVEFVKLVQDFIHKA</sequence>
<name>A0A7J0CZV6_STRMI</name>
<dbReference type="InterPro" id="IPR050266">
    <property type="entry name" value="AB_hydrolase_sf"/>
</dbReference>
<dbReference type="EMBL" id="BLWD01000001">
    <property type="protein sequence ID" value="GFN07968.1"/>
    <property type="molecule type" value="Genomic_DNA"/>
</dbReference>
<dbReference type="RefSeq" id="WP_032753552.1">
    <property type="nucleotide sequence ID" value="NZ_BMUG01000006.1"/>
</dbReference>
<evidence type="ECO:0000256" key="1">
    <source>
        <dbReference type="ARBA" id="ARBA00022801"/>
    </source>
</evidence>
<dbReference type="GO" id="GO:0016787">
    <property type="term" value="F:hydrolase activity"/>
    <property type="evidence" value="ECO:0007669"/>
    <property type="project" value="UniProtKB-KW"/>
</dbReference>
<reference evidence="3 4" key="1">
    <citation type="submission" date="2020-05" db="EMBL/GenBank/DDBJ databases">
        <title>Whole genome shotgun sequence of Streptomyces microflavus NBRC 13062.</title>
        <authorList>
            <person name="Komaki H."/>
            <person name="Tamura T."/>
        </authorList>
    </citation>
    <scope>NUCLEOTIDE SEQUENCE [LARGE SCALE GENOMIC DNA]</scope>
    <source>
        <strain evidence="3 4">NBRC 13062</strain>
    </source>
</reference>
<dbReference type="PANTHER" id="PTHR43798">
    <property type="entry name" value="MONOACYLGLYCEROL LIPASE"/>
    <property type="match status" value="1"/>
</dbReference>
<keyword evidence="1 3" id="KW-0378">Hydrolase</keyword>
<gene>
    <name evidence="3" type="ORF">Smic_65240</name>
</gene>
<dbReference type="Proteomes" id="UP000498740">
    <property type="component" value="Unassembled WGS sequence"/>
</dbReference>
<dbReference type="Pfam" id="PF00561">
    <property type="entry name" value="Abhydrolase_1"/>
    <property type="match status" value="1"/>
</dbReference>
<protein>
    <submittedName>
        <fullName evidence="3">Alpha/beta hydrolase</fullName>
    </submittedName>
</protein>
<feature type="domain" description="AB hydrolase-1" evidence="2">
    <location>
        <begin position="20"/>
        <end position="245"/>
    </location>
</feature>
<dbReference type="InterPro" id="IPR029058">
    <property type="entry name" value="AB_hydrolase_fold"/>
</dbReference>
<proteinExistence type="predicted"/>
<dbReference type="GO" id="GO:0016020">
    <property type="term" value="C:membrane"/>
    <property type="evidence" value="ECO:0007669"/>
    <property type="project" value="TreeGrafter"/>
</dbReference>
<evidence type="ECO:0000313" key="4">
    <source>
        <dbReference type="Proteomes" id="UP000498740"/>
    </source>
</evidence>
<dbReference type="InterPro" id="IPR000073">
    <property type="entry name" value="AB_hydrolase_1"/>
</dbReference>
<organism evidence="3 4">
    <name type="scientific">Streptomyces microflavus</name>
    <name type="common">Streptomyces lipmanii</name>
    <dbReference type="NCBI Taxonomy" id="1919"/>
    <lineage>
        <taxon>Bacteria</taxon>
        <taxon>Bacillati</taxon>
        <taxon>Actinomycetota</taxon>
        <taxon>Actinomycetes</taxon>
        <taxon>Kitasatosporales</taxon>
        <taxon>Streptomycetaceae</taxon>
        <taxon>Streptomyces</taxon>
    </lineage>
</organism>
<comment type="caution">
    <text evidence="3">The sequence shown here is derived from an EMBL/GenBank/DDBJ whole genome shotgun (WGS) entry which is preliminary data.</text>
</comment>
<dbReference type="PANTHER" id="PTHR43798:SF31">
    <property type="entry name" value="AB HYDROLASE SUPERFAMILY PROTEIN YCLE"/>
    <property type="match status" value="1"/>
</dbReference>
<evidence type="ECO:0000259" key="2">
    <source>
        <dbReference type="Pfam" id="PF00561"/>
    </source>
</evidence>
<evidence type="ECO:0000313" key="3">
    <source>
        <dbReference type="EMBL" id="GFN07968.1"/>
    </source>
</evidence>